<reference evidence="7" key="1">
    <citation type="submission" date="2012-12" db="EMBL/GenBank/DDBJ databases">
        <authorList>
            <person name="Hellsten U."/>
            <person name="Grimwood J."/>
            <person name="Chapman J.A."/>
            <person name="Shapiro H."/>
            <person name="Aerts A."/>
            <person name="Otillar R.P."/>
            <person name="Terry A.Y."/>
            <person name="Boore J.L."/>
            <person name="Simakov O."/>
            <person name="Marletaz F."/>
            <person name="Cho S.-J."/>
            <person name="Edsinger-Gonzales E."/>
            <person name="Havlak P."/>
            <person name="Kuo D.-H."/>
            <person name="Larsson T."/>
            <person name="Lv J."/>
            <person name="Arendt D."/>
            <person name="Savage R."/>
            <person name="Osoegawa K."/>
            <person name="de Jong P."/>
            <person name="Lindberg D.R."/>
            <person name="Seaver E.C."/>
            <person name="Weisblat D.A."/>
            <person name="Putnam N.H."/>
            <person name="Grigoriev I.V."/>
            <person name="Rokhsar D.S."/>
        </authorList>
    </citation>
    <scope>NUCLEOTIDE SEQUENCE</scope>
    <source>
        <strain evidence="7">I ESC-2004</strain>
    </source>
</reference>
<reference evidence="6" key="3">
    <citation type="submission" date="2015-06" db="UniProtKB">
        <authorList>
            <consortium name="EnsemblMetazoa"/>
        </authorList>
    </citation>
    <scope>IDENTIFICATION</scope>
</reference>
<dbReference type="PROSITE" id="PS00118">
    <property type="entry name" value="PA2_HIS"/>
    <property type="match status" value="1"/>
</dbReference>
<evidence type="ECO:0000259" key="4">
    <source>
        <dbReference type="Pfam" id="PF05826"/>
    </source>
</evidence>
<dbReference type="InterPro" id="IPR036444">
    <property type="entry name" value="PLipase_A2_dom_sf"/>
</dbReference>
<dbReference type="EMBL" id="AMQN01007211">
    <property type="status" value="NOT_ANNOTATED_CDS"/>
    <property type="molecule type" value="Genomic_DNA"/>
</dbReference>
<dbReference type="InterPro" id="IPR033113">
    <property type="entry name" value="PLA2_histidine"/>
</dbReference>
<keyword evidence="2" id="KW-0964">Secreted</keyword>
<dbReference type="GO" id="GO:0005576">
    <property type="term" value="C:extracellular region"/>
    <property type="evidence" value="ECO:0007669"/>
    <property type="project" value="UniProtKB-SubCell"/>
</dbReference>
<keyword evidence="3" id="KW-0732">Signal</keyword>
<dbReference type="InterPro" id="IPR016090">
    <property type="entry name" value="PLA2-like_dom"/>
</dbReference>
<dbReference type="EMBL" id="KB300220">
    <property type="protein sequence ID" value="ELU07022.1"/>
    <property type="molecule type" value="Genomic_DNA"/>
</dbReference>
<keyword evidence="7" id="KW-1185">Reference proteome</keyword>
<sequence>MKLLAIAVFWASFVATACTQEALPEVVISQHPNGKTQVRAFDPEGTVAMDTVVDGHDQRLREVSDGKSLVRLMLSAEDKILDCQVDFEPKIVEKFLKQVLGNSLDADIASVAKSIISDDETEATQVSIKNLVTEKFNQMMSFAEHKTQCGMHHSSRRHRGTSARRLARSMFIYPGTNWCGSGNQDIQLGENIDTDKCCREHDNCPYYIESMQQKYGNLNLRLYTISHCACDEHFRTCLRLAGTESANQVGNWYFNLIELDCFIFRPKRVCEERAWYGKCLRYRNDFQAEVRSALEY</sequence>
<proteinExistence type="predicted"/>
<dbReference type="SUPFAM" id="SSF48619">
    <property type="entry name" value="Phospholipase A2, PLA2"/>
    <property type="match status" value="1"/>
</dbReference>
<dbReference type="Gene3D" id="1.20.90.10">
    <property type="entry name" value="Phospholipase A2 domain"/>
    <property type="match status" value="1"/>
</dbReference>
<dbReference type="GO" id="GO:0050482">
    <property type="term" value="P:arachidonate secretion"/>
    <property type="evidence" value="ECO:0007669"/>
    <property type="project" value="InterPro"/>
</dbReference>
<evidence type="ECO:0000313" key="5">
    <source>
        <dbReference type="EMBL" id="ELU07022.1"/>
    </source>
</evidence>
<dbReference type="GO" id="GO:0004623">
    <property type="term" value="F:phospholipase A2 activity"/>
    <property type="evidence" value="ECO:0007669"/>
    <property type="project" value="InterPro"/>
</dbReference>
<dbReference type="GO" id="GO:0006644">
    <property type="term" value="P:phospholipid metabolic process"/>
    <property type="evidence" value="ECO:0007669"/>
    <property type="project" value="InterPro"/>
</dbReference>
<evidence type="ECO:0000313" key="7">
    <source>
        <dbReference type="Proteomes" id="UP000014760"/>
    </source>
</evidence>
<dbReference type="AlphaFoldDB" id="R7USY7"/>
<dbReference type="OrthoDB" id="6075074at2759"/>
<feature type="chain" id="PRO_5010979168" description="Phospholipase A2-like central domain-containing protein" evidence="3">
    <location>
        <begin position="20"/>
        <end position="296"/>
    </location>
</feature>
<name>R7USY7_CAPTE</name>
<evidence type="ECO:0000256" key="1">
    <source>
        <dbReference type="ARBA" id="ARBA00004613"/>
    </source>
</evidence>
<dbReference type="Proteomes" id="UP000014760">
    <property type="component" value="Unassembled WGS sequence"/>
</dbReference>
<comment type="subcellular location">
    <subcellularLocation>
        <location evidence="1">Secreted</location>
    </subcellularLocation>
</comment>
<dbReference type="Pfam" id="PF05826">
    <property type="entry name" value="Phospholip_A2_2"/>
    <property type="match status" value="1"/>
</dbReference>
<dbReference type="PANTHER" id="PTHR12253">
    <property type="entry name" value="RH14732P"/>
    <property type="match status" value="1"/>
</dbReference>
<evidence type="ECO:0000313" key="6">
    <source>
        <dbReference type="EnsemblMetazoa" id="CapteP177049"/>
    </source>
</evidence>
<dbReference type="STRING" id="283909.R7USY7"/>
<feature type="signal peptide" evidence="3">
    <location>
        <begin position="1"/>
        <end position="19"/>
    </location>
</feature>
<gene>
    <name evidence="5" type="ORF">CAPTEDRAFT_177049</name>
</gene>
<evidence type="ECO:0000256" key="2">
    <source>
        <dbReference type="ARBA" id="ARBA00022525"/>
    </source>
</evidence>
<dbReference type="HOGENOM" id="CLU_070913_0_0_1"/>
<accession>R7USY7</accession>
<feature type="domain" description="Phospholipase A2-like central" evidence="4">
    <location>
        <begin position="172"/>
        <end position="263"/>
    </location>
</feature>
<evidence type="ECO:0000256" key="3">
    <source>
        <dbReference type="SAM" id="SignalP"/>
    </source>
</evidence>
<dbReference type="PROSITE" id="PS51257">
    <property type="entry name" value="PROKAR_LIPOPROTEIN"/>
    <property type="match status" value="1"/>
</dbReference>
<dbReference type="EnsemblMetazoa" id="CapteT177049">
    <property type="protein sequence ID" value="CapteP177049"/>
    <property type="gene ID" value="CapteG177049"/>
</dbReference>
<protein>
    <recommendedName>
        <fullName evidence="4">Phospholipase A2-like central domain-containing protein</fullName>
    </recommendedName>
</protein>
<dbReference type="OMA" id="KWHTISH"/>
<reference evidence="5 7" key="2">
    <citation type="journal article" date="2013" name="Nature">
        <title>Insights into bilaterian evolution from three spiralian genomes.</title>
        <authorList>
            <person name="Simakov O."/>
            <person name="Marletaz F."/>
            <person name="Cho S.J."/>
            <person name="Edsinger-Gonzales E."/>
            <person name="Havlak P."/>
            <person name="Hellsten U."/>
            <person name="Kuo D.H."/>
            <person name="Larsson T."/>
            <person name="Lv J."/>
            <person name="Arendt D."/>
            <person name="Savage R."/>
            <person name="Osoegawa K."/>
            <person name="de Jong P."/>
            <person name="Grimwood J."/>
            <person name="Chapman J.A."/>
            <person name="Shapiro H."/>
            <person name="Aerts A."/>
            <person name="Otillar R.P."/>
            <person name="Terry A.Y."/>
            <person name="Boore J.L."/>
            <person name="Grigoriev I.V."/>
            <person name="Lindberg D.R."/>
            <person name="Seaver E.C."/>
            <person name="Weisblat D.A."/>
            <person name="Putnam N.H."/>
            <person name="Rokhsar D.S."/>
        </authorList>
    </citation>
    <scope>NUCLEOTIDE SEQUENCE</scope>
    <source>
        <strain evidence="5 7">I ESC-2004</strain>
    </source>
</reference>
<organism evidence="5">
    <name type="scientific">Capitella teleta</name>
    <name type="common">Polychaete worm</name>
    <dbReference type="NCBI Taxonomy" id="283909"/>
    <lineage>
        <taxon>Eukaryota</taxon>
        <taxon>Metazoa</taxon>
        <taxon>Spiralia</taxon>
        <taxon>Lophotrochozoa</taxon>
        <taxon>Annelida</taxon>
        <taxon>Polychaeta</taxon>
        <taxon>Sedentaria</taxon>
        <taxon>Scolecida</taxon>
        <taxon>Capitellidae</taxon>
        <taxon>Capitella</taxon>
    </lineage>
</organism>